<dbReference type="RefSeq" id="WP_204061523.1">
    <property type="nucleotide sequence ID" value="NZ_BAAAGP010000010.1"/>
</dbReference>
<evidence type="ECO:0000256" key="1">
    <source>
        <dbReference type="SAM" id="Phobius"/>
    </source>
</evidence>
<evidence type="ECO:0000313" key="3">
    <source>
        <dbReference type="Proteomes" id="UP000603904"/>
    </source>
</evidence>
<comment type="caution">
    <text evidence="2">The sequence shown here is derived from an EMBL/GenBank/DDBJ whole genome shotgun (WGS) entry which is preliminary data.</text>
</comment>
<protein>
    <recommendedName>
        <fullName evidence="4">DUF4760 domain-containing protein</fullName>
    </recommendedName>
</protein>
<dbReference type="Proteomes" id="UP000603904">
    <property type="component" value="Unassembled WGS sequence"/>
</dbReference>
<keyword evidence="1" id="KW-0812">Transmembrane</keyword>
<evidence type="ECO:0008006" key="4">
    <source>
        <dbReference type="Google" id="ProtNLM"/>
    </source>
</evidence>
<keyword evidence="1" id="KW-0472">Membrane</keyword>
<keyword evidence="1" id="KW-1133">Transmembrane helix</keyword>
<name>A0ABQ4GBR9_9ACTN</name>
<gene>
    <name evidence="2" type="ORF">Mco01_75340</name>
</gene>
<dbReference type="EMBL" id="BOOC01000062">
    <property type="protein sequence ID" value="GIH44534.1"/>
    <property type="molecule type" value="Genomic_DNA"/>
</dbReference>
<keyword evidence="3" id="KW-1185">Reference proteome</keyword>
<accession>A0ABQ4GBR9</accession>
<proteinExistence type="predicted"/>
<feature type="transmembrane region" description="Helical" evidence="1">
    <location>
        <begin position="12"/>
        <end position="34"/>
    </location>
</feature>
<sequence length="222" mass="25059">MGATLWVESVKAVPNLVVALITLVLGWLVSNRLTARWDERKKRRELDLLALGVFYEVYGEFFAIWKTWSNAPKSLHEDDDFGRTLLDRAAETEGKLESLLVRLASERKLSDRDCTLLGCFRQAVQSLRESIREKTELRSRVTWHGRPLVAISWYGSDAPPYLAFKALAAFAADLLSKSSDPDTKAETAYSALKKITSNRLERIWLEEASRLLALDGLTESVA</sequence>
<reference evidence="2 3" key="1">
    <citation type="submission" date="2021-01" db="EMBL/GenBank/DDBJ databases">
        <title>Whole genome shotgun sequence of Microbispora corallina NBRC 16416.</title>
        <authorList>
            <person name="Komaki H."/>
            <person name="Tamura T."/>
        </authorList>
    </citation>
    <scope>NUCLEOTIDE SEQUENCE [LARGE SCALE GENOMIC DNA]</scope>
    <source>
        <strain evidence="2 3">NBRC 16416</strain>
    </source>
</reference>
<organism evidence="2 3">
    <name type="scientific">Microbispora corallina</name>
    <dbReference type="NCBI Taxonomy" id="83302"/>
    <lineage>
        <taxon>Bacteria</taxon>
        <taxon>Bacillati</taxon>
        <taxon>Actinomycetota</taxon>
        <taxon>Actinomycetes</taxon>
        <taxon>Streptosporangiales</taxon>
        <taxon>Streptosporangiaceae</taxon>
        <taxon>Microbispora</taxon>
    </lineage>
</organism>
<evidence type="ECO:0000313" key="2">
    <source>
        <dbReference type="EMBL" id="GIH44534.1"/>
    </source>
</evidence>